<evidence type="ECO:0000313" key="1">
    <source>
        <dbReference type="EMBL" id="MBD4336619.1"/>
    </source>
</evidence>
<organism evidence="1 2">
    <name type="scientific">Xanthomonas citri pv. citri</name>
    <dbReference type="NCBI Taxonomy" id="611301"/>
    <lineage>
        <taxon>Bacteria</taxon>
        <taxon>Pseudomonadati</taxon>
        <taxon>Pseudomonadota</taxon>
        <taxon>Gammaproteobacteria</taxon>
        <taxon>Lysobacterales</taxon>
        <taxon>Lysobacteraceae</taxon>
        <taxon>Xanthomonas</taxon>
    </lineage>
</organism>
<accession>A0A8I0GY94</accession>
<gene>
    <name evidence="1" type="ORF">GUH15_11240</name>
</gene>
<dbReference type="Proteomes" id="UP000653002">
    <property type="component" value="Unassembled WGS sequence"/>
</dbReference>
<dbReference type="AlphaFoldDB" id="A0A8I0GY94"/>
<evidence type="ECO:0000313" key="2">
    <source>
        <dbReference type="Proteomes" id="UP000653002"/>
    </source>
</evidence>
<dbReference type="EMBL" id="JAABFR010000823">
    <property type="protein sequence ID" value="MBD4336619.1"/>
    <property type="molecule type" value="Genomic_DNA"/>
</dbReference>
<proteinExistence type="predicted"/>
<reference evidence="1" key="1">
    <citation type="submission" date="2020-01" db="EMBL/GenBank/DDBJ databases">
        <authorList>
            <person name="Richard D."/>
        </authorList>
    </citation>
    <scope>NUCLEOTIDE SEQUENCE</scope>
    <source>
        <strain evidence="1">JP541</strain>
    </source>
</reference>
<comment type="caution">
    <text evidence="1">The sequence shown here is derived from an EMBL/GenBank/DDBJ whole genome shotgun (WGS) entry which is preliminary data.</text>
</comment>
<sequence length="78" mass="9478">YTRGMSFIDMAFLRKKDLQDGILAYRRRKTGQMLLIKWEKSMQEIIDKYPENESAYLLPIIKTNRNERLQYRNAHRLV</sequence>
<name>A0A8I0GY94_XANCI</name>
<feature type="non-terminal residue" evidence="1">
    <location>
        <position position="1"/>
    </location>
</feature>
<protein>
    <submittedName>
        <fullName evidence="1">Site-specific integrase</fullName>
    </submittedName>
</protein>
<feature type="non-terminal residue" evidence="1">
    <location>
        <position position="78"/>
    </location>
</feature>